<dbReference type="Gene3D" id="3.30.1360.20">
    <property type="entry name" value="Transcriptional coactivator/pterin dehydratase"/>
    <property type="match status" value="1"/>
</dbReference>
<evidence type="ECO:0000313" key="6">
    <source>
        <dbReference type="EMBL" id="AJE32172.1"/>
    </source>
</evidence>
<evidence type="ECO:0000256" key="1">
    <source>
        <dbReference type="ARBA" id="ARBA00001554"/>
    </source>
</evidence>
<evidence type="ECO:0000256" key="3">
    <source>
        <dbReference type="ARBA" id="ARBA00013252"/>
    </source>
</evidence>
<dbReference type="Proteomes" id="UP000031524">
    <property type="component" value="Chromosome"/>
</dbReference>
<name>A0A0B5D534_9CORY</name>
<dbReference type="GO" id="GO:0006729">
    <property type="term" value="P:tetrahydrobiopterin biosynthetic process"/>
    <property type="evidence" value="ECO:0007669"/>
    <property type="project" value="InterPro"/>
</dbReference>
<gene>
    <name evidence="6" type="ORF">B842_01580</name>
</gene>
<dbReference type="EC" id="4.2.1.96" evidence="3"/>
<keyword evidence="7" id="KW-1185">Reference proteome</keyword>
<dbReference type="EMBL" id="CP005286">
    <property type="protein sequence ID" value="AJE32172.1"/>
    <property type="molecule type" value="Genomic_DNA"/>
</dbReference>
<dbReference type="InterPro" id="IPR036428">
    <property type="entry name" value="PCD_sf"/>
</dbReference>
<dbReference type="GO" id="GO:0008124">
    <property type="term" value="F:4-alpha-hydroxytetrahydrobiopterin dehydratase activity"/>
    <property type="evidence" value="ECO:0007669"/>
    <property type="project" value="UniProtKB-EC"/>
</dbReference>
<protein>
    <recommendedName>
        <fullName evidence="4">Putative pterin-4-alpha-carbinolamine dehydratase</fullName>
        <ecNumber evidence="3">4.2.1.96</ecNumber>
    </recommendedName>
</protein>
<dbReference type="STRING" id="1223515.B842_01580"/>
<dbReference type="PANTHER" id="PTHR12599">
    <property type="entry name" value="PTERIN-4-ALPHA-CARBINOLAMINE DEHYDRATASE"/>
    <property type="match status" value="1"/>
</dbReference>
<dbReference type="Pfam" id="PF01329">
    <property type="entry name" value="Pterin_4a"/>
    <property type="match status" value="1"/>
</dbReference>
<evidence type="ECO:0000256" key="5">
    <source>
        <dbReference type="ARBA" id="ARBA00023239"/>
    </source>
</evidence>
<dbReference type="PANTHER" id="PTHR12599:SF0">
    <property type="entry name" value="PTERIN-4-ALPHA-CARBINOLAMINE DEHYDRATASE"/>
    <property type="match status" value="1"/>
</dbReference>
<dbReference type="SUPFAM" id="SSF55248">
    <property type="entry name" value="PCD-like"/>
    <property type="match status" value="1"/>
</dbReference>
<reference evidence="6 7" key="1">
    <citation type="submission" date="2013-04" db="EMBL/GenBank/DDBJ databases">
        <title>Complete genome sequence of Corynebacterium humireducens DSM 45392(T), isolated from a wastewater-fed microbial fuel cell.</title>
        <authorList>
            <person name="Ruckert C."/>
            <person name="Albersmeier A."/>
            <person name="Kalinowski J."/>
        </authorList>
    </citation>
    <scope>NUCLEOTIDE SEQUENCE [LARGE SCALE GENOMIC DNA]</scope>
    <source>
        <strain evidence="7">MFC-5</strain>
    </source>
</reference>
<evidence type="ECO:0000256" key="4">
    <source>
        <dbReference type="ARBA" id="ARBA00021735"/>
    </source>
</evidence>
<dbReference type="HOGENOM" id="CLU_081974_3_2_11"/>
<sequence>MASMTDKKQILTPEQITDADLTGWDNKGDHITASFDTGDFATALQLVNLIGESAEEANHHPDITLTYGAVDVALSSHDVGGLTIRDVELARVINDHAKGLNLS</sequence>
<organism evidence="6 7">
    <name type="scientific">Corynebacterium humireducens NBRC 106098 = DSM 45392</name>
    <dbReference type="NCBI Taxonomy" id="1223515"/>
    <lineage>
        <taxon>Bacteria</taxon>
        <taxon>Bacillati</taxon>
        <taxon>Actinomycetota</taxon>
        <taxon>Actinomycetes</taxon>
        <taxon>Mycobacteriales</taxon>
        <taxon>Corynebacteriaceae</taxon>
        <taxon>Corynebacterium</taxon>
    </lineage>
</organism>
<evidence type="ECO:0000256" key="2">
    <source>
        <dbReference type="ARBA" id="ARBA00006472"/>
    </source>
</evidence>
<dbReference type="CDD" id="cd00488">
    <property type="entry name" value="PCD_DCoH"/>
    <property type="match status" value="1"/>
</dbReference>
<accession>A0A0B5D534</accession>
<proteinExistence type="inferred from homology"/>
<comment type="similarity">
    <text evidence="2">Belongs to the pterin-4-alpha-carbinolamine dehydratase family.</text>
</comment>
<evidence type="ECO:0000313" key="7">
    <source>
        <dbReference type="Proteomes" id="UP000031524"/>
    </source>
</evidence>
<dbReference type="KEGG" id="chm:B842_01580"/>
<dbReference type="AlphaFoldDB" id="A0A0B5D534"/>
<dbReference type="InterPro" id="IPR001533">
    <property type="entry name" value="Pterin_deHydtase"/>
</dbReference>
<dbReference type="NCBIfam" id="NF002017">
    <property type="entry name" value="PRK00823.1-2"/>
    <property type="match status" value="1"/>
</dbReference>
<comment type="catalytic activity">
    <reaction evidence="1">
        <text>(4aS,6R)-4a-hydroxy-L-erythro-5,6,7,8-tetrahydrobiopterin = (6R)-L-erythro-6,7-dihydrobiopterin + H2O</text>
        <dbReference type="Rhea" id="RHEA:11920"/>
        <dbReference type="ChEBI" id="CHEBI:15377"/>
        <dbReference type="ChEBI" id="CHEBI:15642"/>
        <dbReference type="ChEBI" id="CHEBI:43120"/>
        <dbReference type="EC" id="4.2.1.96"/>
    </reaction>
</comment>
<keyword evidence="5" id="KW-0456">Lyase</keyword>